<dbReference type="PANTHER" id="PTHR45138">
    <property type="entry name" value="REGULATORY COMPONENTS OF SENSORY TRANSDUCTION SYSTEM"/>
    <property type="match status" value="1"/>
</dbReference>
<feature type="domain" description="GGDEF" evidence="3">
    <location>
        <begin position="165"/>
        <end position="295"/>
    </location>
</feature>
<organism evidence="4 5">
    <name type="scientific">Allorhizobium borbori</name>
    <dbReference type="NCBI Taxonomy" id="485907"/>
    <lineage>
        <taxon>Bacteria</taxon>
        <taxon>Pseudomonadati</taxon>
        <taxon>Pseudomonadota</taxon>
        <taxon>Alphaproteobacteria</taxon>
        <taxon>Hyphomicrobiales</taxon>
        <taxon>Rhizobiaceae</taxon>
        <taxon>Rhizobium/Agrobacterium group</taxon>
        <taxon>Allorhizobium</taxon>
    </lineage>
</organism>
<dbReference type="NCBIfam" id="TIGR00254">
    <property type="entry name" value="GGDEF"/>
    <property type="match status" value="1"/>
</dbReference>
<dbReference type="Gene3D" id="3.30.70.270">
    <property type="match status" value="1"/>
</dbReference>
<name>A0A7W6NZS8_9HYPH</name>
<protein>
    <recommendedName>
        <fullName evidence="1">diguanylate cyclase</fullName>
        <ecNumber evidence="1">2.7.7.65</ecNumber>
    </recommendedName>
</protein>
<dbReference type="EMBL" id="JACIDU010000002">
    <property type="protein sequence ID" value="MBB4102037.1"/>
    <property type="molecule type" value="Genomic_DNA"/>
</dbReference>
<dbReference type="SUPFAM" id="SSF55073">
    <property type="entry name" value="Nucleotide cyclase"/>
    <property type="match status" value="1"/>
</dbReference>
<keyword evidence="5" id="KW-1185">Reference proteome</keyword>
<proteinExistence type="predicted"/>
<evidence type="ECO:0000259" key="3">
    <source>
        <dbReference type="PROSITE" id="PS50887"/>
    </source>
</evidence>
<reference evidence="4 5" key="1">
    <citation type="submission" date="2020-08" db="EMBL/GenBank/DDBJ databases">
        <title>Genomic Encyclopedia of Type Strains, Phase IV (KMG-IV): sequencing the most valuable type-strain genomes for metagenomic binning, comparative biology and taxonomic classification.</title>
        <authorList>
            <person name="Goeker M."/>
        </authorList>
    </citation>
    <scope>NUCLEOTIDE SEQUENCE [LARGE SCALE GENOMIC DNA]</scope>
    <source>
        <strain evidence="4 5">DSM 26385</strain>
    </source>
</reference>
<evidence type="ECO:0000256" key="2">
    <source>
        <dbReference type="ARBA" id="ARBA00034247"/>
    </source>
</evidence>
<dbReference type="CDD" id="cd01949">
    <property type="entry name" value="GGDEF"/>
    <property type="match status" value="1"/>
</dbReference>
<dbReference type="EC" id="2.7.7.65" evidence="1"/>
<dbReference type="InterPro" id="IPR029787">
    <property type="entry name" value="Nucleotide_cyclase"/>
</dbReference>
<comment type="catalytic activity">
    <reaction evidence="2">
        <text>2 GTP = 3',3'-c-di-GMP + 2 diphosphate</text>
        <dbReference type="Rhea" id="RHEA:24898"/>
        <dbReference type="ChEBI" id="CHEBI:33019"/>
        <dbReference type="ChEBI" id="CHEBI:37565"/>
        <dbReference type="ChEBI" id="CHEBI:58805"/>
        <dbReference type="EC" id="2.7.7.65"/>
    </reaction>
</comment>
<evidence type="ECO:0000313" key="4">
    <source>
        <dbReference type="EMBL" id="MBB4102037.1"/>
    </source>
</evidence>
<dbReference type="InterPro" id="IPR043128">
    <property type="entry name" value="Rev_trsase/Diguanyl_cyclase"/>
</dbReference>
<dbReference type="InterPro" id="IPR000160">
    <property type="entry name" value="GGDEF_dom"/>
</dbReference>
<dbReference type="GO" id="GO:0052621">
    <property type="term" value="F:diguanylate cyclase activity"/>
    <property type="evidence" value="ECO:0007669"/>
    <property type="project" value="UniProtKB-EC"/>
</dbReference>
<dbReference type="RefSeq" id="WP_183789191.1">
    <property type="nucleotide sequence ID" value="NZ_JACIDU010000002.1"/>
</dbReference>
<dbReference type="SMART" id="SM00267">
    <property type="entry name" value="GGDEF"/>
    <property type="match status" value="1"/>
</dbReference>
<dbReference type="FunFam" id="3.30.70.270:FF:000001">
    <property type="entry name" value="Diguanylate cyclase domain protein"/>
    <property type="match status" value="1"/>
</dbReference>
<sequence>MEETRTVIFDLMRGSQAPISVFDDQDRLRFANDAFRATFDLAADAHPTWAEIMRSNWLGTRGTAITSADFEKWLTSAQSRRGKESFRGFEADMQDGKWFWMTETVGPNGWMLCIAVDISTLACADRDLRYDRDLALRASRTDELTGIANRRQVMEKLDELISGNAGGCIAVFDLDHFKSINDTLGHAGGDAVLIDFSRRVSGAVRRTDSFGRIGGEEFLFVMPQTPIEKALALLECLRQDLRARSPVPERPDFRYTFSVGITEVTPGDSTHAALSRADSACYQAKKTGRDRIVKA</sequence>
<accession>A0A7W6NZS8</accession>
<dbReference type="PANTHER" id="PTHR45138:SF9">
    <property type="entry name" value="DIGUANYLATE CYCLASE DGCM-RELATED"/>
    <property type="match status" value="1"/>
</dbReference>
<dbReference type="Pfam" id="PF00990">
    <property type="entry name" value="GGDEF"/>
    <property type="match status" value="1"/>
</dbReference>
<evidence type="ECO:0000313" key="5">
    <source>
        <dbReference type="Proteomes" id="UP000584824"/>
    </source>
</evidence>
<gene>
    <name evidence="4" type="ORF">GGQ66_000565</name>
</gene>
<dbReference type="Proteomes" id="UP000584824">
    <property type="component" value="Unassembled WGS sequence"/>
</dbReference>
<dbReference type="PROSITE" id="PS50887">
    <property type="entry name" value="GGDEF"/>
    <property type="match status" value="1"/>
</dbReference>
<dbReference type="AlphaFoldDB" id="A0A7W6NZS8"/>
<dbReference type="InterPro" id="IPR050469">
    <property type="entry name" value="Diguanylate_Cyclase"/>
</dbReference>
<comment type="caution">
    <text evidence="4">The sequence shown here is derived from an EMBL/GenBank/DDBJ whole genome shotgun (WGS) entry which is preliminary data.</text>
</comment>
<evidence type="ECO:0000256" key="1">
    <source>
        <dbReference type="ARBA" id="ARBA00012528"/>
    </source>
</evidence>